<keyword evidence="7" id="KW-0539">Nucleus</keyword>
<dbReference type="PROSITE" id="PS50157">
    <property type="entry name" value="ZINC_FINGER_C2H2_2"/>
    <property type="match status" value="1"/>
</dbReference>
<sequence>SGWKDHLDRVHSTTFKKIGYVIRCECGRESCSYRWHSNECQNSSFTLIQKGTKTNPYSCSECSQKFAKKAALDYHMLTHSGDKPFKCPHCDLSFRSLSQRSR</sequence>
<keyword evidence="4 8" id="KW-0863">Zinc-finger</keyword>
<comment type="subcellular location">
    <subcellularLocation>
        <location evidence="1">Nucleus</location>
    </subcellularLocation>
</comment>
<feature type="non-terminal residue" evidence="10">
    <location>
        <position position="102"/>
    </location>
</feature>
<evidence type="ECO:0000256" key="2">
    <source>
        <dbReference type="ARBA" id="ARBA00022723"/>
    </source>
</evidence>
<dbReference type="PANTHER" id="PTHR24404:SF93">
    <property type="entry name" value="GDNF INDUCIBLE ZINC FINGER PROTEIN 1"/>
    <property type="match status" value="1"/>
</dbReference>
<evidence type="ECO:0000313" key="11">
    <source>
        <dbReference type="Proteomes" id="UP001328107"/>
    </source>
</evidence>
<evidence type="ECO:0000256" key="4">
    <source>
        <dbReference type="ARBA" id="ARBA00022771"/>
    </source>
</evidence>
<name>A0AAN4ZUJ6_9BILA</name>
<reference evidence="11" key="1">
    <citation type="submission" date="2022-10" db="EMBL/GenBank/DDBJ databases">
        <title>Genome assembly of Pristionchus species.</title>
        <authorList>
            <person name="Yoshida K."/>
            <person name="Sommer R.J."/>
        </authorList>
    </citation>
    <scope>NUCLEOTIDE SEQUENCE [LARGE SCALE GENOMIC DNA]</scope>
    <source>
        <strain evidence="11">RS5460</strain>
    </source>
</reference>
<evidence type="ECO:0000256" key="8">
    <source>
        <dbReference type="PROSITE-ProRule" id="PRU00042"/>
    </source>
</evidence>
<dbReference type="FunFam" id="3.30.160.60:FF:000303">
    <property type="entry name" value="Zinc finger protein 41"/>
    <property type="match status" value="1"/>
</dbReference>
<gene>
    <name evidence="10" type="ORF">PMAYCL1PPCAC_13815</name>
</gene>
<organism evidence="10 11">
    <name type="scientific">Pristionchus mayeri</name>
    <dbReference type="NCBI Taxonomy" id="1317129"/>
    <lineage>
        <taxon>Eukaryota</taxon>
        <taxon>Metazoa</taxon>
        <taxon>Ecdysozoa</taxon>
        <taxon>Nematoda</taxon>
        <taxon>Chromadorea</taxon>
        <taxon>Rhabditida</taxon>
        <taxon>Rhabditina</taxon>
        <taxon>Diplogasteromorpha</taxon>
        <taxon>Diplogasteroidea</taxon>
        <taxon>Neodiplogasteridae</taxon>
        <taxon>Pristionchus</taxon>
    </lineage>
</organism>
<keyword evidence="2" id="KW-0479">Metal-binding</keyword>
<feature type="domain" description="C2H2-type" evidence="9">
    <location>
        <begin position="57"/>
        <end position="84"/>
    </location>
</feature>
<evidence type="ECO:0000256" key="6">
    <source>
        <dbReference type="ARBA" id="ARBA00023125"/>
    </source>
</evidence>
<dbReference type="InterPro" id="IPR050589">
    <property type="entry name" value="Ikaros_C2H2-ZF"/>
</dbReference>
<dbReference type="Pfam" id="PF00096">
    <property type="entry name" value="zf-C2H2"/>
    <property type="match status" value="1"/>
</dbReference>
<keyword evidence="11" id="KW-1185">Reference proteome</keyword>
<comment type="caution">
    <text evidence="10">The sequence shown here is derived from an EMBL/GenBank/DDBJ whole genome shotgun (WGS) entry which is preliminary data.</text>
</comment>
<dbReference type="Gene3D" id="3.30.160.60">
    <property type="entry name" value="Classic Zinc Finger"/>
    <property type="match status" value="2"/>
</dbReference>
<evidence type="ECO:0000259" key="9">
    <source>
        <dbReference type="PROSITE" id="PS50157"/>
    </source>
</evidence>
<feature type="non-terminal residue" evidence="10">
    <location>
        <position position="1"/>
    </location>
</feature>
<dbReference type="AlphaFoldDB" id="A0AAN4ZUJ6"/>
<dbReference type="SMART" id="SM00355">
    <property type="entry name" value="ZnF_C2H2"/>
    <property type="match status" value="1"/>
</dbReference>
<keyword evidence="5" id="KW-0862">Zinc</keyword>
<keyword evidence="6" id="KW-0238">DNA-binding</keyword>
<evidence type="ECO:0000256" key="1">
    <source>
        <dbReference type="ARBA" id="ARBA00004123"/>
    </source>
</evidence>
<evidence type="ECO:0000256" key="7">
    <source>
        <dbReference type="ARBA" id="ARBA00023242"/>
    </source>
</evidence>
<dbReference type="GO" id="GO:0006357">
    <property type="term" value="P:regulation of transcription by RNA polymerase II"/>
    <property type="evidence" value="ECO:0007669"/>
    <property type="project" value="TreeGrafter"/>
</dbReference>
<accession>A0AAN4ZUJ6</accession>
<evidence type="ECO:0000313" key="10">
    <source>
        <dbReference type="EMBL" id="GMR43620.1"/>
    </source>
</evidence>
<dbReference type="PROSITE" id="PS00028">
    <property type="entry name" value="ZINC_FINGER_C2H2_1"/>
    <property type="match status" value="1"/>
</dbReference>
<dbReference type="Proteomes" id="UP001328107">
    <property type="component" value="Unassembled WGS sequence"/>
</dbReference>
<dbReference type="GO" id="GO:0008270">
    <property type="term" value="F:zinc ion binding"/>
    <property type="evidence" value="ECO:0007669"/>
    <property type="project" value="UniProtKB-KW"/>
</dbReference>
<dbReference type="PANTHER" id="PTHR24404">
    <property type="entry name" value="ZINC FINGER PROTEIN"/>
    <property type="match status" value="1"/>
</dbReference>
<dbReference type="InterPro" id="IPR013087">
    <property type="entry name" value="Znf_C2H2_type"/>
</dbReference>
<evidence type="ECO:0000256" key="5">
    <source>
        <dbReference type="ARBA" id="ARBA00022833"/>
    </source>
</evidence>
<dbReference type="InterPro" id="IPR036236">
    <property type="entry name" value="Znf_C2H2_sf"/>
</dbReference>
<protein>
    <recommendedName>
        <fullName evidence="9">C2H2-type domain-containing protein</fullName>
    </recommendedName>
</protein>
<dbReference type="GO" id="GO:0000978">
    <property type="term" value="F:RNA polymerase II cis-regulatory region sequence-specific DNA binding"/>
    <property type="evidence" value="ECO:0007669"/>
    <property type="project" value="TreeGrafter"/>
</dbReference>
<keyword evidence="3" id="KW-0677">Repeat</keyword>
<dbReference type="SUPFAM" id="SSF57667">
    <property type="entry name" value="beta-beta-alpha zinc fingers"/>
    <property type="match status" value="1"/>
</dbReference>
<evidence type="ECO:0000256" key="3">
    <source>
        <dbReference type="ARBA" id="ARBA00022737"/>
    </source>
</evidence>
<dbReference type="GO" id="GO:0005634">
    <property type="term" value="C:nucleus"/>
    <property type="evidence" value="ECO:0007669"/>
    <property type="project" value="UniProtKB-SubCell"/>
</dbReference>
<dbReference type="EMBL" id="BTRK01000003">
    <property type="protein sequence ID" value="GMR43620.1"/>
    <property type="molecule type" value="Genomic_DNA"/>
</dbReference>
<proteinExistence type="predicted"/>
<dbReference type="GO" id="GO:0003700">
    <property type="term" value="F:DNA-binding transcription factor activity"/>
    <property type="evidence" value="ECO:0007669"/>
    <property type="project" value="TreeGrafter"/>
</dbReference>